<comment type="similarity">
    <text evidence="2">Belongs to the short-chain dehydrogenases/reductases (SDR) family.</text>
</comment>
<name>A0A815EWA4_ADIRI</name>
<reference evidence="4" key="1">
    <citation type="submission" date="2021-02" db="EMBL/GenBank/DDBJ databases">
        <authorList>
            <person name="Nowell W R."/>
        </authorList>
    </citation>
    <scope>NUCLEOTIDE SEQUENCE</scope>
</reference>
<evidence type="ECO:0000256" key="2">
    <source>
        <dbReference type="ARBA" id="ARBA00006484"/>
    </source>
</evidence>
<organism evidence="4 7">
    <name type="scientific">Adineta ricciae</name>
    <name type="common">Rotifer</name>
    <dbReference type="NCBI Taxonomy" id="249248"/>
    <lineage>
        <taxon>Eukaryota</taxon>
        <taxon>Metazoa</taxon>
        <taxon>Spiralia</taxon>
        <taxon>Gnathifera</taxon>
        <taxon>Rotifera</taxon>
        <taxon>Eurotatoria</taxon>
        <taxon>Bdelloidea</taxon>
        <taxon>Adinetida</taxon>
        <taxon>Adinetidae</taxon>
        <taxon>Adineta</taxon>
    </lineage>
</organism>
<dbReference type="EMBL" id="CAJNOJ010000226">
    <property type="protein sequence ID" value="CAF1311604.1"/>
    <property type="molecule type" value="Genomic_DNA"/>
</dbReference>
<sequence>MSRIALVTGAAQGMGRAIALRLARDGLNVAVNDINVNSDQLNDTRKEIEKLGRKSLSVITDVSNEKEVQIMVKHVAKEMGSLNVMVANAGIAPVKALLEMSADDWDKVMSVNLRGVFLCYKEAAKVMVDQGKGGKIIGACSVAAYMAMPLVAHYCASKWGVRGLTQSAAAELAPHKITVNAYCPGVVDTQMVGSCTQQLAAYNKMTLEDIRNSLLQKILLGRISKVDDIANLVSFLAGNESDYITGQSIIIDGGYSLS</sequence>
<dbReference type="Proteomes" id="UP000663852">
    <property type="component" value="Unassembled WGS sequence"/>
</dbReference>
<dbReference type="AlphaFoldDB" id="A0A815EWA4"/>
<dbReference type="PRINTS" id="PR00080">
    <property type="entry name" value="SDRFAMILY"/>
</dbReference>
<dbReference type="OrthoDB" id="47007at2759"/>
<dbReference type="InterPro" id="IPR002347">
    <property type="entry name" value="SDR_fam"/>
</dbReference>
<comment type="pathway">
    <text evidence="1">Lipid metabolism; fatty acid biosynthesis.</text>
</comment>
<dbReference type="PRINTS" id="PR00081">
    <property type="entry name" value="GDHRDH"/>
</dbReference>
<dbReference type="Pfam" id="PF13561">
    <property type="entry name" value="adh_short_C2"/>
    <property type="match status" value="1"/>
</dbReference>
<gene>
    <name evidence="4" type="ORF">EDS130_LOCUS31173</name>
    <name evidence="5" type="ORF">XAT740_LOCUS46680</name>
</gene>
<protein>
    <submittedName>
        <fullName evidence="4">Uncharacterized protein</fullName>
    </submittedName>
</protein>
<dbReference type="GO" id="GO:0006633">
    <property type="term" value="P:fatty acid biosynthetic process"/>
    <property type="evidence" value="ECO:0007669"/>
    <property type="project" value="TreeGrafter"/>
</dbReference>
<dbReference type="InterPro" id="IPR036291">
    <property type="entry name" value="NAD(P)-bd_dom_sf"/>
</dbReference>
<accession>A0A815EWA4</accession>
<keyword evidence="3" id="KW-0560">Oxidoreductase</keyword>
<dbReference type="InterPro" id="IPR020904">
    <property type="entry name" value="Sc_DH/Rdtase_CS"/>
</dbReference>
<evidence type="ECO:0000313" key="4">
    <source>
        <dbReference type="EMBL" id="CAF1311604.1"/>
    </source>
</evidence>
<dbReference type="PROSITE" id="PS00061">
    <property type="entry name" value="ADH_SHORT"/>
    <property type="match status" value="1"/>
</dbReference>
<dbReference type="EMBL" id="CAJNOR010006320">
    <property type="protein sequence ID" value="CAF1592043.1"/>
    <property type="molecule type" value="Genomic_DNA"/>
</dbReference>
<dbReference type="SUPFAM" id="SSF51735">
    <property type="entry name" value="NAD(P)-binding Rossmann-fold domains"/>
    <property type="match status" value="1"/>
</dbReference>
<comment type="caution">
    <text evidence="4">The sequence shown here is derived from an EMBL/GenBank/DDBJ whole genome shotgun (WGS) entry which is preliminary data.</text>
</comment>
<dbReference type="Gene3D" id="3.40.50.720">
    <property type="entry name" value="NAD(P)-binding Rossmann-like Domain"/>
    <property type="match status" value="1"/>
</dbReference>
<evidence type="ECO:0000313" key="7">
    <source>
        <dbReference type="Proteomes" id="UP000663852"/>
    </source>
</evidence>
<dbReference type="PANTHER" id="PTHR42760:SF121">
    <property type="entry name" value="3-OXOACYL-(ACYL-CARRIER-PROTEIN) REDUCTASE"/>
    <property type="match status" value="1"/>
</dbReference>
<dbReference type="GO" id="GO:0016616">
    <property type="term" value="F:oxidoreductase activity, acting on the CH-OH group of donors, NAD or NADP as acceptor"/>
    <property type="evidence" value="ECO:0007669"/>
    <property type="project" value="TreeGrafter"/>
</dbReference>
<evidence type="ECO:0000313" key="6">
    <source>
        <dbReference type="Proteomes" id="UP000663828"/>
    </source>
</evidence>
<dbReference type="GO" id="GO:0048038">
    <property type="term" value="F:quinone binding"/>
    <property type="evidence" value="ECO:0007669"/>
    <property type="project" value="TreeGrafter"/>
</dbReference>
<dbReference type="FunFam" id="3.40.50.720:FF:000084">
    <property type="entry name" value="Short-chain dehydrogenase reductase"/>
    <property type="match status" value="1"/>
</dbReference>
<dbReference type="PANTHER" id="PTHR42760">
    <property type="entry name" value="SHORT-CHAIN DEHYDROGENASES/REDUCTASES FAMILY MEMBER"/>
    <property type="match status" value="1"/>
</dbReference>
<evidence type="ECO:0000256" key="3">
    <source>
        <dbReference type="ARBA" id="ARBA00023002"/>
    </source>
</evidence>
<evidence type="ECO:0000256" key="1">
    <source>
        <dbReference type="ARBA" id="ARBA00005194"/>
    </source>
</evidence>
<evidence type="ECO:0000313" key="5">
    <source>
        <dbReference type="EMBL" id="CAF1592043.1"/>
    </source>
</evidence>
<proteinExistence type="inferred from homology"/>
<dbReference type="Proteomes" id="UP000663828">
    <property type="component" value="Unassembled WGS sequence"/>
</dbReference>
<keyword evidence="6" id="KW-1185">Reference proteome</keyword>